<proteinExistence type="predicted"/>
<evidence type="ECO:0000313" key="1">
    <source>
        <dbReference type="EMBL" id="KAK5991382.1"/>
    </source>
</evidence>
<gene>
    <name evidence="1" type="ORF">PT974_09663</name>
</gene>
<evidence type="ECO:0000313" key="2">
    <source>
        <dbReference type="Proteomes" id="UP001338125"/>
    </source>
</evidence>
<dbReference type="EMBL" id="JAVFKD010000014">
    <property type="protein sequence ID" value="KAK5991382.1"/>
    <property type="molecule type" value="Genomic_DNA"/>
</dbReference>
<evidence type="ECO:0008006" key="3">
    <source>
        <dbReference type="Google" id="ProtNLM"/>
    </source>
</evidence>
<sequence length="462" mass="52120">MSLLVNPAARLNLGMRSGRDALRAKRDKLVNISATVIMKDHLLQVFAKATYPYPTRKMPFRRLMDGDELDINGGELIQPEVEKNLDKLDIEDIYSCIVRLKFEFNGNVHMGTGFYVNLPSEKYHVILTAGHNLINEEGIRAENLVIIGEDNVKDPATLFMVCLQYEKTQRRTMAGMITVKNIERPGFGLNLGFSSNKFLHNITQLTVSGFEDRQYNPVTSFGEGMSGSPVWHGYGGFAVAVAIHNLRAEKPGQGNKGTLINEEVFDNICRWSNAGYFAKRVYVDEADAMKNHQIYLSFAQYSGLANVYLGSSQDASKRDSLKFDIIPVYVSQSSSGRDPLYAFRFHRPQSWGEAKKRWVEWQPEKQRAILVESLKDINLVRLARGRRKTEVPFKIVLPSKKPTSRTTSTVLMLTDEDRDDDDIEDGMDECAGVSFGKDVPVGNNGGGVQLMAPNYRWFRIEN</sequence>
<dbReference type="InterPro" id="IPR009003">
    <property type="entry name" value="Peptidase_S1_PA"/>
</dbReference>
<dbReference type="SUPFAM" id="SSF50494">
    <property type="entry name" value="Trypsin-like serine proteases"/>
    <property type="match status" value="1"/>
</dbReference>
<accession>A0ABR0SHR2</accession>
<comment type="caution">
    <text evidence="1">The sequence shown here is derived from an EMBL/GenBank/DDBJ whole genome shotgun (WGS) entry which is preliminary data.</text>
</comment>
<protein>
    <recommendedName>
        <fullName evidence="3">Serine protease</fullName>
    </recommendedName>
</protein>
<organism evidence="1 2">
    <name type="scientific">Cladobotryum mycophilum</name>
    <dbReference type="NCBI Taxonomy" id="491253"/>
    <lineage>
        <taxon>Eukaryota</taxon>
        <taxon>Fungi</taxon>
        <taxon>Dikarya</taxon>
        <taxon>Ascomycota</taxon>
        <taxon>Pezizomycotina</taxon>
        <taxon>Sordariomycetes</taxon>
        <taxon>Hypocreomycetidae</taxon>
        <taxon>Hypocreales</taxon>
        <taxon>Hypocreaceae</taxon>
        <taxon>Cladobotryum</taxon>
    </lineage>
</organism>
<keyword evidence="2" id="KW-1185">Reference proteome</keyword>
<dbReference type="Proteomes" id="UP001338125">
    <property type="component" value="Unassembled WGS sequence"/>
</dbReference>
<reference evidence="1 2" key="1">
    <citation type="submission" date="2024-01" db="EMBL/GenBank/DDBJ databases">
        <title>Complete genome of Cladobotryum mycophilum ATHUM6906.</title>
        <authorList>
            <person name="Christinaki A.C."/>
            <person name="Myridakis A.I."/>
            <person name="Kouvelis V.N."/>
        </authorList>
    </citation>
    <scope>NUCLEOTIDE SEQUENCE [LARGE SCALE GENOMIC DNA]</scope>
    <source>
        <strain evidence="1 2">ATHUM6906</strain>
    </source>
</reference>
<name>A0ABR0SHR2_9HYPO</name>